<gene>
    <name evidence="1" type="ORF">CJ198_06850</name>
</gene>
<dbReference type="Proteomes" id="UP000235703">
    <property type="component" value="Unassembled WGS sequence"/>
</dbReference>
<dbReference type="EMBL" id="PNFZ01000003">
    <property type="protein sequence ID" value="PMB98085.1"/>
    <property type="molecule type" value="Genomic_DNA"/>
</dbReference>
<accession>A0A2N6PHC3</accession>
<dbReference type="OrthoDB" id="9797990at2"/>
<dbReference type="RefSeq" id="WP_102161882.1">
    <property type="nucleotide sequence ID" value="NZ_PNFZ01000003.1"/>
</dbReference>
<comment type="caution">
    <text evidence="1">The sequence shown here is derived from an EMBL/GenBank/DDBJ whole genome shotgun (WGS) entry which is preliminary data.</text>
</comment>
<proteinExistence type="predicted"/>
<sequence length="280" mass="30924">MSNENIIAGAEEQLAQAQESAGVVMRCLHTAAEAAEASLLLDEVWNVGRAGTTQLEPGLIVALAHAGNYVAGAFDVEDDSLIGVTIGFFGQPLGKMMHSHIAGVRHEQVGRGTGAAMKLHQRLWCLNHGIKQMTWTFDPLIARNAYFNFSRLGVNALDYYEDFYGQMRDGVNEGQASDRMLVSWRLDLPKRPTLPEALESAEPVFALDTVDGEPRLSDVPRECEVVGVRIPSDIESLRGVDPELATRWRMALRDTFTGLMEDGWEIVTCRRDGVYLLTHP</sequence>
<dbReference type="InterPro" id="IPR038764">
    <property type="entry name" value="GNAT_N_AcTrfase_prd"/>
</dbReference>
<protein>
    <recommendedName>
        <fullName evidence="3">GNAT family N-acetyltransferase</fullName>
    </recommendedName>
</protein>
<evidence type="ECO:0008006" key="3">
    <source>
        <dbReference type="Google" id="ProtNLM"/>
    </source>
</evidence>
<name>A0A2N6PHC3_9MICO</name>
<evidence type="ECO:0000313" key="1">
    <source>
        <dbReference type="EMBL" id="PMB98085.1"/>
    </source>
</evidence>
<evidence type="ECO:0000313" key="2">
    <source>
        <dbReference type="Proteomes" id="UP000235703"/>
    </source>
</evidence>
<reference evidence="1 2" key="1">
    <citation type="submission" date="2017-09" db="EMBL/GenBank/DDBJ databases">
        <title>Bacterial strain isolated from the female urinary microbiota.</title>
        <authorList>
            <person name="Thomas-White K."/>
            <person name="Kumar N."/>
            <person name="Forster S."/>
            <person name="Putonti C."/>
            <person name="Lawley T."/>
            <person name="Wolfe A.J."/>
        </authorList>
    </citation>
    <scope>NUCLEOTIDE SEQUENCE [LARGE SCALE GENOMIC DNA]</scope>
    <source>
        <strain evidence="1 2">UMB0680</strain>
    </source>
</reference>
<dbReference type="PANTHER" id="PTHR41700">
    <property type="entry name" value="GCN5-RELATED N-ACETYLTRANSFERASE"/>
    <property type="match status" value="1"/>
</dbReference>
<keyword evidence="2" id="KW-1185">Reference proteome</keyword>
<dbReference type="AlphaFoldDB" id="A0A2N6PHC3"/>
<dbReference type="PANTHER" id="PTHR41700:SF1">
    <property type="entry name" value="N-ACETYLTRANSFERASE DOMAIN-CONTAINING PROTEIN"/>
    <property type="match status" value="1"/>
</dbReference>
<organism evidence="1 2">
    <name type="scientific">Brevibacterium luteolum</name>
    <dbReference type="NCBI Taxonomy" id="199591"/>
    <lineage>
        <taxon>Bacteria</taxon>
        <taxon>Bacillati</taxon>
        <taxon>Actinomycetota</taxon>
        <taxon>Actinomycetes</taxon>
        <taxon>Micrococcales</taxon>
        <taxon>Brevibacteriaceae</taxon>
        <taxon>Brevibacterium</taxon>
    </lineage>
</organism>